<protein>
    <submittedName>
        <fullName evidence="1">Uncharacterized protein</fullName>
    </submittedName>
</protein>
<proteinExistence type="predicted"/>
<sequence length="159" mass="17565">MAHQIQRGMVGWGRVWRFREETSRHKRPNERPLGTLRLCVGPRSCYERLVLANGLVVAIAQGTESDQTWPVLAPVVVMGWPGRRFCTVQVAAVRLFWSVAPGSGGGWWFRRAVALVCHLREGLPSVAPGKSLAPAFAGANDGEACGRHTPSWRHRCSRA</sequence>
<accession>M8C598</accession>
<dbReference type="AlphaFoldDB" id="M8C598"/>
<organism evidence="1">
    <name type="scientific">Aegilops tauschii</name>
    <name type="common">Tausch's goatgrass</name>
    <name type="synonym">Aegilops squarrosa</name>
    <dbReference type="NCBI Taxonomy" id="37682"/>
    <lineage>
        <taxon>Eukaryota</taxon>
        <taxon>Viridiplantae</taxon>
        <taxon>Streptophyta</taxon>
        <taxon>Embryophyta</taxon>
        <taxon>Tracheophyta</taxon>
        <taxon>Spermatophyta</taxon>
        <taxon>Magnoliopsida</taxon>
        <taxon>Liliopsida</taxon>
        <taxon>Poales</taxon>
        <taxon>Poaceae</taxon>
        <taxon>BOP clade</taxon>
        <taxon>Pooideae</taxon>
        <taxon>Triticodae</taxon>
        <taxon>Triticeae</taxon>
        <taxon>Triticinae</taxon>
        <taxon>Aegilops</taxon>
    </lineage>
</organism>
<dbReference type="EnsemblPlants" id="EMT29223">
    <property type="protein sequence ID" value="EMT29223"/>
    <property type="gene ID" value="F775_16586"/>
</dbReference>
<evidence type="ECO:0000313" key="1">
    <source>
        <dbReference type="EnsemblPlants" id="EMT29223"/>
    </source>
</evidence>
<name>M8C598_AEGTA</name>
<reference evidence="1" key="1">
    <citation type="submission" date="2015-06" db="UniProtKB">
        <authorList>
            <consortium name="EnsemblPlants"/>
        </authorList>
    </citation>
    <scope>IDENTIFICATION</scope>
</reference>